<dbReference type="InterPro" id="IPR036397">
    <property type="entry name" value="RNaseH_sf"/>
</dbReference>
<reference evidence="2" key="1">
    <citation type="submission" date="2022-04" db="EMBL/GenBank/DDBJ databases">
        <title>Mucilaginibacter sp. RS28 isolated from freshwater.</title>
        <authorList>
            <person name="Ko S.-R."/>
        </authorList>
    </citation>
    <scope>NUCLEOTIDE SEQUENCE</scope>
    <source>
        <strain evidence="2">RS28</strain>
    </source>
</reference>
<keyword evidence="3" id="KW-1185">Reference proteome</keyword>
<dbReference type="RefSeq" id="WP_245129213.1">
    <property type="nucleotide sequence ID" value="NZ_JALJEJ010000002.1"/>
</dbReference>
<sequence>MQNKILPFKNLIEVANHFNDKQTCLDYLIKLRWPNGATCPFCSHDKVYHLQGANKRYKCAKCRKHFSVTKGTIFENSVIPLQKWFVAIYLITSHKKGISSVQLAKDVNVTQKTAWFMLQRVRHALKMRSFNSPEKIGNVVEIDETYVGGNDLNRHANKKKSAFDTKTIVLGAIERKGEVRLKVVPQATIEHIIPFVVKNIKTDSVLMTDEWTAYNRMGKVFEHLTVNHSQGVYVQGSSHTNTIENFWGVLKRGIYGIYHQVSAKHMQNYLEEFAFRFNNRKTTEAERFNKMVSLSKERIKYADLIRDVKKAS</sequence>
<dbReference type="InterPro" id="IPR024442">
    <property type="entry name" value="Transposase_Zn_ribbon"/>
</dbReference>
<dbReference type="PANTHER" id="PTHR47163">
    <property type="entry name" value="DDE_TNP_IS1595 DOMAIN-CONTAINING PROTEIN"/>
    <property type="match status" value="1"/>
</dbReference>
<proteinExistence type="predicted"/>
<evidence type="ECO:0000313" key="3">
    <source>
        <dbReference type="Proteomes" id="UP001139450"/>
    </source>
</evidence>
<dbReference type="Pfam" id="PF12760">
    <property type="entry name" value="Zn_ribbon_IS1595"/>
    <property type="match status" value="1"/>
</dbReference>
<dbReference type="InterPro" id="IPR024445">
    <property type="entry name" value="Tnp_ISXO2-like"/>
</dbReference>
<dbReference type="InterPro" id="IPR053164">
    <property type="entry name" value="IS1016-like_transposase"/>
</dbReference>
<dbReference type="AlphaFoldDB" id="A0A9X2B960"/>
<dbReference type="Gene3D" id="3.30.420.10">
    <property type="entry name" value="Ribonuclease H-like superfamily/Ribonuclease H"/>
    <property type="match status" value="1"/>
</dbReference>
<evidence type="ECO:0000313" key="2">
    <source>
        <dbReference type="EMBL" id="MCJ8209385.1"/>
    </source>
</evidence>
<dbReference type="EMBL" id="JALJEJ010000002">
    <property type="protein sequence ID" value="MCJ8209385.1"/>
    <property type="molecule type" value="Genomic_DNA"/>
</dbReference>
<evidence type="ECO:0000259" key="1">
    <source>
        <dbReference type="SMART" id="SM01126"/>
    </source>
</evidence>
<name>A0A9X2B960_9SPHI</name>
<dbReference type="NCBIfam" id="NF033547">
    <property type="entry name" value="transpos_IS1595"/>
    <property type="match status" value="1"/>
</dbReference>
<dbReference type="SMART" id="SM01126">
    <property type="entry name" value="DDE_Tnp_IS1595"/>
    <property type="match status" value="1"/>
</dbReference>
<comment type="caution">
    <text evidence="2">The sequence shown here is derived from an EMBL/GenBank/DDBJ whole genome shotgun (WGS) entry which is preliminary data.</text>
</comment>
<feature type="domain" description="ISXO2-like transposase" evidence="1">
    <location>
        <begin position="135"/>
        <end position="278"/>
    </location>
</feature>
<accession>A0A9X2B960</accession>
<dbReference type="GO" id="GO:0003676">
    <property type="term" value="F:nucleic acid binding"/>
    <property type="evidence" value="ECO:0007669"/>
    <property type="project" value="InterPro"/>
</dbReference>
<dbReference type="Proteomes" id="UP001139450">
    <property type="component" value="Unassembled WGS sequence"/>
</dbReference>
<protein>
    <submittedName>
        <fullName evidence="2">IS1595 family transposase</fullName>
    </submittedName>
</protein>
<dbReference type="Pfam" id="PF12762">
    <property type="entry name" value="DDE_Tnp_IS1595"/>
    <property type="match status" value="1"/>
</dbReference>
<gene>
    <name evidence="2" type="ORF">MUY27_06665</name>
</gene>
<dbReference type="PANTHER" id="PTHR47163:SF2">
    <property type="entry name" value="SI:DKEY-17M8.2"/>
    <property type="match status" value="1"/>
</dbReference>
<organism evidence="2 3">
    <name type="scientific">Mucilaginibacter straminoryzae</name>
    <dbReference type="NCBI Taxonomy" id="2932774"/>
    <lineage>
        <taxon>Bacteria</taxon>
        <taxon>Pseudomonadati</taxon>
        <taxon>Bacteroidota</taxon>
        <taxon>Sphingobacteriia</taxon>
        <taxon>Sphingobacteriales</taxon>
        <taxon>Sphingobacteriaceae</taxon>
        <taxon>Mucilaginibacter</taxon>
    </lineage>
</organism>